<proteinExistence type="predicted"/>
<feature type="transmembrane region" description="Helical" evidence="1">
    <location>
        <begin position="82"/>
        <end position="103"/>
    </location>
</feature>
<feature type="transmembrane region" description="Helical" evidence="1">
    <location>
        <begin position="115"/>
        <end position="134"/>
    </location>
</feature>
<evidence type="ECO:0000256" key="1">
    <source>
        <dbReference type="SAM" id="Phobius"/>
    </source>
</evidence>
<feature type="transmembrane region" description="Helical" evidence="1">
    <location>
        <begin position="43"/>
        <end position="70"/>
    </location>
</feature>
<protein>
    <submittedName>
        <fullName evidence="2">Glutamyl-tRNA amidotransferase</fullName>
    </submittedName>
</protein>
<organism evidence="2 3">
    <name type="scientific">Streptococcus gordonii</name>
    <dbReference type="NCBI Taxonomy" id="1302"/>
    <lineage>
        <taxon>Bacteria</taxon>
        <taxon>Bacillati</taxon>
        <taxon>Bacillota</taxon>
        <taxon>Bacilli</taxon>
        <taxon>Lactobacillales</taxon>
        <taxon>Streptococcaceae</taxon>
        <taxon>Streptococcus</taxon>
    </lineage>
</organism>
<dbReference type="AlphaFoldDB" id="A0AB35FVX1"/>
<dbReference type="RefSeq" id="WP_061595720.1">
    <property type="nucleotide sequence ID" value="NZ_CP023511.1"/>
</dbReference>
<feature type="transmembrane region" description="Helical" evidence="1">
    <location>
        <begin position="146"/>
        <end position="166"/>
    </location>
</feature>
<evidence type="ECO:0000313" key="2">
    <source>
        <dbReference type="EMBL" id="MBZ2127633.1"/>
    </source>
</evidence>
<accession>A0AB35FVX1</accession>
<dbReference type="Proteomes" id="UP000826921">
    <property type="component" value="Unassembled WGS sequence"/>
</dbReference>
<keyword evidence="1" id="KW-0472">Membrane</keyword>
<keyword evidence="1" id="KW-1133">Transmembrane helix</keyword>
<reference evidence="2" key="1">
    <citation type="submission" date="2021-07" db="EMBL/GenBank/DDBJ databases">
        <title>Occurrence of streptococci in the human mouth that bind to a non-human glycan.</title>
        <authorList>
            <person name="Cross B."/>
            <person name="Thamadilok S."/>
            <person name="Bensing B."/>
            <person name="Sasmal A."/>
            <person name="Khedri Z."/>
            <person name="Deng L."/>
            <person name="Yu H."/>
            <person name="Mehta A."/>
            <person name="Aluvathingal J."/>
            <person name="Nadendla S."/>
            <person name="Vickerman M."/>
            <person name="Chen X."/>
            <person name="Dewhirst F."/>
            <person name="Gill A."/>
            <person name="Lettrichova I."/>
            <person name="Diaz S."/>
            <person name="Gill S."/>
            <person name="Tettelin H."/>
            <person name="Iverson T."/>
            <person name="Sullam P."/>
            <person name="Varki A."/>
            <person name="Ruhl S."/>
        </authorList>
    </citation>
    <scope>NUCLEOTIDE SEQUENCE</scope>
    <source>
        <strain evidence="2">SK9</strain>
    </source>
</reference>
<gene>
    <name evidence="2" type="ORF">K1I74_06105</name>
</gene>
<keyword evidence="1" id="KW-0812">Transmembrane</keyword>
<evidence type="ECO:0000313" key="3">
    <source>
        <dbReference type="Proteomes" id="UP000826921"/>
    </source>
</evidence>
<dbReference type="EMBL" id="JAHZQA010000004">
    <property type="protein sequence ID" value="MBZ2127633.1"/>
    <property type="molecule type" value="Genomic_DNA"/>
</dbReference>
<feature type="transmembrane region" description="Helical" evidence="1">
    <location>
        <begin position="12"/>
        <end position="31"/>
    </location>
</feature>
<name>A0AB35FVX1_STRGN</name>
<sequence>MKKSLKFSDIYIAYLPLVVFFLNLLYGLLNIEGVGDTDSNYSLLFGIFGLIPTIFGYGISFLANLIVGISYARKAHKKSKRIVAFLLIGNVFLAIFLMFLLRFKMIVSFDFIKDLDLWSFIFSLFLFPYLDWIYQKEDYNPKISRMLLIIFLIGIFSPFVGSRIQVHYRNNAKVKQLKEFYSSRGMNYDVALKSVEIDSNVSDISIFDVSDNGITIQVGAKYIRQKLTEVSFINENYGFKEFLRLSVSSQEAQTVLNDFKSAVESAIQKKGYDLVVIDDKEQPLANPGFKISSSYRITPLIKEKALQNQNSFSKEKQAFRGYATLSVKDFMKEGALSLHLTLSKSNLLELGDIDFSSLPDGYYNINSDYFSVVNGKYKRLEKDDNFEYILPIESGKPFYSEDLYDIKKIDLNNGEYK</sequence>
<comment type="caution">
    <text evidence="2">The sequence shown here is derived from an EMBL/GenBank/DDBJ whole genome shotgun (WGS) entry which is preliminary data.</text>
</comment>